<dbReference type="SMART" id="SM00878">
    <property type="entry name" value="Biotin_carb_C"/>
    <property type="match status" value="1"/>
</dbReference>
<dbReference type="SUPFAM" id="SSF56059">
    <property type="entry name" value="Glutathione synthetase ATP-binding domain-like"/>
    <property type="match status" value="1"/>
</dbReference>
<dbReference type="InterPro" id="IPR036691">
    <property type="entry name" value="Endo/exonu/phosph_ase_sf"/>
</dbReference>
<evidence type="ECO:0000313" key="11">
    <source>
        <dbReference type="EMBL" id="KZN91070.1"/>
    </source>
</evidence>
<keyword evidence="3 6" id="KW-0547">Nucleotide-binding</keyword>
<keyword evidence="7" id="KW-1133">Transmembrane helix</keyword>
<dbReference type="PANTHER" id="PTHR45007">
    <property type="entry name" value="CARBOXYLASE, PUTATIVE (AFU_ORTHOLOGUE AFUA_5G07570)-RELATED"/>
    <property type="match status" value="1"/>
</dbReference>
<dbReference type="InterPro" id="IPR016185">
    <property type="entry name" value="PreATP-grasp_dom_sf"/>
</dbReference>
<keyword evidence="7" id="KW-0812">Transmembrane</keyword>
<name>A0A167VZ41_PENCH</name>
<evidence type="ECO:0000256" key="3">
    <source>
        <dbReference type="ARBA" id="ARBA00022741"/>
    </source>
</evidence>
<reference evidence="11" key="1">
    <citation type="journal article" date="2014" name="Genome Announc.">
        <title>Complete sequencing and chromosome-scale genome assembly of the industrial progenitor strain P2niaD18 from the penicillin producer Penicillium chrysogenum.</title>
        <authorList>
            <person name="Specht T."/>
            <person name="Dahlmann T.A."/>
            <person name="Zadra I."/>
            <person name="Kurnsteiner H."/>
            <person name="Kuck U."/>
        </authorList>
    </citation>
    <scope>NUCLEOTIDE SEQUENCE [LARGE SCALE GENOMIC DNA]</scope>
    <source>
        <strain evidence="11">P2niaD18</strain>
    </source>
</reference>
<keyword evidence="7" id="KW-0472">Membrane</keyword>
<evidence type="ECO:0000259" key="9">
    <source>
        <dbReference type="PROSITE" id="PS50975"/>
    </source>
</evidence>
<dbReference type="Proteomes" id="UP000076449">
    <property type="component" value="Chromosome I"/>
</dbReference>
<keyword evidence="2" id="KW-0436">Ligase</keyword>
<dbReference type="Gene3D" id="3.30.470.20">
    <property type="entry name" value="ATP-grasp fold, B domain"/>
    <property type="match status" value="1"/>
</dbReference>
<dbReference type="SUPFAM" id="SSF52440">
    <property type="entry name" value="PreATP-grasp domain"/>
    <property type="match status" value="1"/>
</dbReference>
<dbReference type="Gene3D" id="3.60.10.10">
    <property type="entry name" value="Endonuclease/exonuclease/phosphatase"/>
    <property type="match status" value="1"/>
</dbReference>
<dbReference type="PROSITE" id="PS50968">
    <property type="entry name" value="BIOTINYL_LIPOYL"/>
    <property type="match status" value="1"/>
</dbReference>
<dbReference type="Pfam" id="PF00364">
    <property type="entry name" value="Biotin_lipoyl"/>
    <property type="match status" value="1"/>
</dbReference>
<evidence type="ECO:0000256" key="6">
    <source>
        <dbReference type="PROSITE-ProRule" id="PRU00409"/>
    </source>
</evidence>
<dbReference type="Gene3D" id="2.40.50.100">
    <property type="match status" value="1"/>
</dbReference>
<dbReference type="GO" id="GO:0016874">
    <property type="term" value="F:ligase activity"/>
    <property type="evidence" value="ECO:0007669"/>
    <property type="project" value="UniProtKB-KW"/>
</dbReference>
<keyword evidence="11" id="KW-0670">Pyruvate</keyword>
<feature type="domain" description="ATP-grasp" evidence="9">
    <location>
        <begin position="127"/>
        <end position="322"/>
    </location>
</feature>
<dbReference type="GO" id="GO:0046872">
    <property type="term" value="F:metal ion binding"/>
    <property type="evidence" value="ECO:0007669"/>
    <property type="project" value="InterPro"/>
</dbReference>
<dbReference type="PROSITE" id="PS50975">
    <property type="entry name" value="ATP_GRASP"/>
    <property type="match status" value="1"/>
</dbReference>
<dbReference type="InterPro" id="IPR000089">
    <property type="entry name" value="Biotin_lipoyl"/>
</dbReference>
<feature type="domain" description="Lipoyl-binding" evidence="8">
    <location>
        <begin position="576"/>
        <end position="656"/>
    </location>
</feature>
<dbReference type="PROSITE" id="PS50979">
    <property type="entry name" value="BC"/>
    <property type="match status" value="1"/>
</dbReference>
<dbReference type="SUPFAM" id="SSF51230">
    <property type="entry name" value="Single hybrid motif"/>
    <property type="match status" value="1"/>
</dbReference>
<dbReference type="EMBL" id="CM002798">
    <property type="protein sequence ID" value="KZN91070.1"/>
    <property type="molecule type" value="Genomic_DNA"/>
</dbReference>
<dbReference type="InterPro" id="IPR011054">
    <property type="entry name" value="Rudment_hybrid_motif"/>
</dbReference>
<evidence type="ECO:0000256" key="2">
    <source>
        <dbReference type="ARBA" id="ARBA00022598"/>
    </source>
</evidence>
<dbReference type="AlphaFoldDB" id="A0A167VZ41"/>
<accession>A0A167VZ41</accession>
<dbReference type="InterPro" id="IPR011761">
    <property type="entry name" value="ATP-grasp"/>
</dbReference>
<organism evidence="11">
    <name type="scientific">Penicillium chrysogenum</name>
    <name type="common">Penicillium notatum</name>
    <dbReference type="NCBI Taxonomy" id="5076"/>
    <lineage>
        <taxon>Eukaryota</taxon>
        <taxon>Fungi</taxon>
        <taxon>Dikarya</taxon>
        <taxon>Ascomycota</taxon>
        <taxon>Pezizomycotina</taxon>
        <taxon>Eurotiomycetes</taxon>
        <taxon>Eurotiomycetidae</taxon>
        <taxon>Eurotiales</taxon>
        <taxon>Aspergillaceae</taxon>
        <taxon>Penicillium</taxon>
        <taxon>Penicillium chrysogenum species complex</taxon>
    </lineage>
</organism>
<dbReference type="GO" id="GO:0016791">
    <property type="term" value="F:phosphatase activity"/>
    <property type="evidence" value="ECO:0007669"/>
    <property type="project" value="InterPro"/>
</dbReference>
<dbReference type="InterPro" id="IPR005481">
    <property type="entry name" value="BC-like_N"/>
</dbReference>
<dbReference type="InterPro" id="IPR005482">
    <property type="entry name" value="Biotin_COase_C"/>
</dbReference>
<dbReference type="Pfam" id="PF00289">
    <property type="entry name" value="Biotin_carb_N"/>
    <property type="match status" value="1"/>
</dbReference>
<dbReference type="InterPro" id="IPR005479">
    <property type="entry name" value="CPAse_ATP-bd"/>
</dbReference>
<dbReference type="Pfam" id="PF02786">
    <property type="entry name" value="CPSase_L_D2"/>
    <property type="match status" value="1"/>
</dbReference>
<dbReference type="Pfam" id="PF02785">
    <property type="entry name" value="Biotin_carb_C"/>
    <property type="match status" value="1"/>
</dbReference>
<dbReference type="SUPFAM" id="SSF51246">
    <property type="entry name" value="Rudiment single hybrid motif"/>
    <property type="match status" value="1"/>
</dbReference>
<dbReference type="InterPro" id="IPR011053">
    <property type="entry name" value="Single_hybrid_motif"/>
</dbReference>
<evidence type="ECO:0000259" key="10">
    <source>
        <dbReference type="PROSITE" id="PS50979"/>
    </source>
</evidence>
<gene>
    <name evidence="11" type="ORF">EN45_011970</name>
</gene>
<keyword evidence="4 6" id="KW-0067">ATP-binding</keyword>
<protein>
    <submittedName>
        <fullName evidence="11">Pyruvate carboxylase</fullName>
    </submittedName>
</protein>
<dbReference type="PROSITE" id="PS00867">
    <property type="entry name" value="CPSASE_2"/>
    <property type="match status" value="1"/>
</dbReference>
<proteinExistence type="predicted"/>
<keyword evidence="5" id="KW-0092">Biotin</keyword>
<dbReference type="SMART" id="SM00128">
    <property type="entry name" value="IPPc"/>
    <property type="match status" value="1"/>
</dbReference>
<dbReference type="Pfam" id="PF22669">
    <property type="entry name" value="Exo_endo_phos2"/>
    <property type="match status" value="1"/>
</dbReference>
<comment type="cofactor">
    <cofactor evidence="1">
        <name>biotin</name>
        <dbReference type="ChEBI" id="CHEBI:57586"/>
    </cofactor>
</comment>
<evidence type="ECO:0000256" key="7">
    <source>
        <dbReference type="SAM" id="Phobius"/>
    </source>
</evidence>
<dbReference type="GO" id="GO:0005524">
    <property type="term" value="F:ATP binding"/>
    <property type="evidence" value="ECO:0007669"/>
    <property type="project" value="UniProtKB-UniRule"/>
</dbReference>
<dbReference type="PANTHER" id="PTHR45007:SF1">
    <property type="entry name" value="CARBOXYLASE, PUTATIVE (AFU_ORTHOLOGUE AFUA_5G07570)-RELATED"/>
    <property type="match status" value="1"/>
</dbReference>
<evidence type="ECO:0000256" key="1">
    <source>
        <dbReference type="ARBA" id="ARBA00001953"/>
    </source>
</evidence>
<dbReference type="SUPFAM" id="SSF56219">
    <property type="entry name" value="DNase I-like"/>
    <property type="match status" value="1"/>
</dbReference>
<feature type="domain" description="Biotin carboxylation" evidence="10">
    <location>
        <begin position="8"/>
        <end position="461"/>
    </location>
</feature>
<evidence type="ECO:0000259" key="8">
    <source>
        <dbReference type="PROSITE" id="PS50968"/>
    </source>
</evidence>
<feature type="transmembrane region" description="Helical" evidence="7">
    <location>
        <begin position="1126"/>
        <end position="1144"/>
    </location>
</feature>
<dbReference type="InterPro" id="IPR011764">
    <property type="entry name" value="Biotin_carboxylation_dom"/>
</dbReference>
<dbReference type="FunFam" id="3.30.1490.20:FF:000003">
    <property type="entry name" value="acetyl-CoA carboxylase isoform X1"/>
    <property type="match status" value="1"/>
</dbReference>
<evidence type="ECO:0000256" key="4">
    <source>
        <dbReference type="ARBA" id="ARBA00022840"/>
    </source>
</evidence>
<evidence type="ECO:0000256" key="5">
    <source>
        <dbReference type="ARBA" id="ARBA00023267"/>
    </source>
</evidence>
<sequence>MSSPHTRPIKRLLVANRGEIAVRILHAARELPEPVETIALYTSDDRSHCDLGRPQNAIQIPSASSYLDISLLVELAQKHSIDAVHPGYGFLSESADFAHRMWHEAGSLVIGPGWENLARTGDKLQAKHLAQQCGVPVLEAMSQPTTSVAEARAFATQVGFPVMIKAVDGGGGRGIRLVREEHELDNSIQRAIGESPSRTVFVEKAAVDGFHHVEIQIIGDGTGRVRHLWERDCSAQRRFQKVVECAPALVRDRALVGRVIESALRMASEICYRSLGTFEFLVSEQRGEFYFLEVNPRLQVEHTITEAISGIDLVQTQLLLAQGYTLHQLGLGAEVNASHPPPNAFSIQLRLCAEDPSNGFALSIGKVTGFIVPSGHGIRVDTHVNVSGPALVVGSNFDNLLAKIIVTAPTWEASVRKAQRVLADSRIDGVKTNINLLRGIVGHPDFMAGRVDTQWLGLNLDAVLQQGENISETLRELGGPAGPSQQAVSQTGLPASNLLFRKGDAWSITLEPLSKDSQQSDKVAHHLRLSRVLRNEFPSSLTAEIEYTTPTSQGAIPYRMQLETTTTAASALVSSSHRRGNPKNPHHIILPLSGKLIEILVADGEDVAENQVLAFIKQMKMELEVRSPRSGRVKWVYEMEDEEEDVAEGMLLVELEPNNGNVEVRDGLFLRPKSEFELCVFTFGRPRQAVKKKRSLLHVTSPPQLPHPLLFCLLWLEPENVADVDVFANHFFDALPASGAGSSAPDLIFLSLQEIAPIAYSFLGGSFLLPYFDAFRRAVQKAAAQKWDHHYVNFLTDNTGMTGLMLFARDDTLGKIAWRDTAHVGLGVQEMGNKGAVGARLGYVVEGHPSKTVDLTFVAAHLAPMEDSYEQRNLDWKSIVERLVFSHNSNGSKRLAEMSSVDETTSLLDDAASAHAEGSRRDLFAPNAYLFLAGDLNYRTSNIGPSIREIEHFPRRNVDIDNPSHYSHLLKNDQLVREMGYGRTFHSLSEAPIDFPPTYKYSDAAREAVRRGLDTGDREWEWSNHRWPSWCDRVLFLDKPSWVGEAGKVKPIAYDALPLFAQSDHRPVALVASVPLWPSGASSNTENVRAVAPFSIDPNWKSKRDTARRKEIVVGALAYLGLIREGNGLLLASLLGIFGAWFILRSMLEV</sequence>
<dbReference type="CDD" id="cd06850">
    <property type="entry name" value="biotinyl_domain"/>
    <property type="match status" value="1"/>
</dbReference>
<dbReference type="InterPro" id="IPR000300">
    <property type="entry name" value="IPPc"/>
</dbReference>
<dbReference type="GO" id="GO:0046856">
    <property type="term" value="P:phosphatidylinositol dephosphorylation"/>
    <property type="evidence" value="ECO:0007669"/>
    <property type="project" value="InterPro"/>
</dbReference>